<dbReference type="Proteomes" id="UP000316968">
    <property type="component" value="Chromosome"/>
</dbReference>
<keyword evidence="1" id="KW-0472">Membrane</keyword>
<gene>
    <name evidence="2" type="ORF">FFV09_20895</name>
</gene>
<feature type="transmembrane region" description="Helical" evidence="1">
    <location>
        <begin position="37"/>
        <end position="57"/>
    </location>
</feature>
<name>A0A4Y6V147_SACBS</name>
<evidence type="ECO:0000313" key="2">
    <source>
        <dbReference type="EMBL" id="QDH23094.1"/>
    </source>
</evidence>
<sequence length="62" mass="7149">MGTTEKIMVQIGFMLIVLVVSSIVMKRKKRSREEIRLVAGIAVLMTVVPLLVNYVFWPLFWP</sequence>
<evidence type="ECO:0000256" key="1">
    <source>
        <dbReference type="SAM" id="Phobius"/>
    </source>
</evidence>
<keyword evidence="1" id="KW-0812">Transmembrane</keyword>
<reference evidence="2 3" key="1">
    <citation type="submission" date="2019-06" db="EMBL/GenBank/DDBJ databases">
        <title>Saccharibacillus brassicae sp. nov., an endophytic bacterium isolated from Chinese cabbage seeds (Brassica pekinensis).</title>
        <authorList>
            <person name="Jiang L."/>
            <person name="Lee J."/>
            <person name="Kim S.W."/>
        </authorList>
    </citation>
    <scope>NUCLEOTIDE SEQUENCE [LARGE SCALE GENOMIC DNA]</scope>
    <source>
        <strain evidence="3">KCTC 43072 / ATSA2</strain>
    </source>
</reference>
<keyword evidence="1" id="KW-1133">Transmembrane helix</keyword>
<dbReference type="OrthoDB" id="9950863at2"/>
<keyword evidence="3" id="KW-1185">Reference proteome</keyword>
<feature type="transmembrane region" description="Helical" evidence="1">
    <location>
        <begin position="6"/>
        <end position="25"/>
    </location>
</feature>
<dbReference type="KEGG" id="saca:FFV09_20895"/>
<evidence type="ECO:0000313" key="3">
    <source>
        <dbReference type="Proteomes" id="UP000316968"/>
    </source>
</evidence>
<organism evidence="2 3">
    <name type="scientific">Saccharibacillus brassicae</name>
    <dbReference type="NCBI Taxonomy" id="2583377"/>
    <lineage>
        <taxon>Bacteria</taxon>
        <taxon>Bacillati</taxon>
        <taxon>Bacillota</taxon>
        <taxon>Bacilli</taxon>
        <taxon>Bacillales</taxon>
        <taxon>Paenibacillaceae</taxon>
        <taxon>Saccharibacillus</taxon>
    </lineage>
</organism>
<dbReference type="AlphaFoldDB" id="A0A4Y6V147"/>
<accession>A0A4Y6V147</accession>
<protein>
    <submittedName>
        <fullName evidence="2">Uncharacterized protein</fullName>
    </submittedName>
</protein>
<dbReference type="EMBL" id="CP041217">
    <property type="protein sequence ID" value="QDH23094.1"/>
    <property type="molecule type" value="Genomic_DNA"/>
</dbReference>
<dbReference type="RefSeq" id="WP_141449631.1">
    <property type="nucleotide sequence ID" value="NZ_CP041217.1"/>
</dbReference>
<proteinExistence type="predicted"/>